<reference evidence="4" key="1">
    <citation type="journal article" date="2014" name="Front. Microbiol.">
        <title>High frequency of phylogenetically diverse reductive dehalogenase-homologous genes in deep subseafloor sedimentary metagenomes.</title>
        <authorList>
            <person name="Kawai M."/>
            <person name="Futagami T."/>
            <person name="Toyoda A."/>
            <person name="Takaki Y."/>
            <person name="Nishi S."/>
            <person name="Hori S."/>
            <person name="Arai W."/>
            <person name="Tsubouchi T."/>
            <person name="Morono Y."/>
            <person name="Uchiyama I."/>
            <person name="Ito T."/>
            <person name="Fujiyama A."/>
            <person name="Inagaki F."/>
            <person name="Takami H."/>
        </authorList>
    </citation>
    <scope>NUCLEOTIDE SEQUENCE</scope>
    <source>
        <strain evidence="4">Expedition CK06-06</strain>
    </source>
</reference>
<feature type="coiled-coil region" evidence="2">
    <location>
        <begin position="167"/>
        <end position="203"/>
    </location>
</feature>
<dbReference type="InterPro" id="IPR006099">
    <property type="entry name" value="MeMalonylCoA_mutase_a/b_cat"/>
</dbReference>
<organism evidence="4">
    <name type="scientific">marine sediment metagenome</name>
    <dbReference type="NCBI Taxonomy" id="412755"/>
    <lineage>
        <taxon>unclassified sequences</taxon>
        <taxon>metagenomes</taxon>
        <taxon>ecological metagenomes</taxon>
    </lineage>
</organism>
<protein>
    <recommendedName>
        <fullName evidence="3">Methylmalonyl-CoA mutase alpha/beta chain catalytic domain-containing protein</fullName>
    </recommendedName>
</protein>
<dbReference type="Gene3D" id="3.20.20.240">
    <property type="entry name" value="Methylmalonyl-CoA mutase"/>
    <property type="match status" value="1"/>
</dbReference>
<gene>
    <name evidence="4" type="ORF">S01H4_23869</name>
</gene>
<feature type="non-terminal residue" evidence="4">
    <location>
        <position position="1"/>
    </location>
</feature>
<evidence type="ECO:0000259" key="3">
    <source>
        <dbReference type="Pfam" id="PF01642"/>
    </source>
</evidence>
<dbReference type="Pfam" id="PF01642">
    <property type="entry name" value="MM_CoA_mutase"/>
    <property type="match status" value="1"/>
</dbReference>
<dbReference type="InterPro" id="IPR006098">
    <property type="entry name" value="MMCoA_mutase_a_cat"/>
</dbReference>
<dbReference type="GO" id="GO:0004494">
    <property type="term" value="F:methylmalonyl-CoA mutase activity"/>
    <property type="evidence" value="ECO:0007669"/>
    <property type="project" value="InterPro"/>
</dbReference>
<evidence type="ECO:0000256" key="2">
    <source>
        <dbReference type="SAM" id="Coils"/>
    </source>
</evidence>
<dbReference type="GO" id="GO:0031419">
    <property type="term" value="F:cobalamin binding"/>
    <property type="evidence" value="ECO:0007669"/>
    <property type="project" value="InterPro"/>
</dbReference>
<dbReference type="EMBL" id="BART01011135">
    <property type="protein sequence ID" value="GAG81192.1"/>
    <property type="molecule type" value="Genomic_DNA"/>
</dbReference>
<dbReference type="AlphaFoldDB" id="X1BIY7"/>
<evidence type="ECO:0000256" key="1">
    <source>
        <dbReference type="ARBA" id="ARBA00023235"/>
    </source>
</evidence>
<evidence type="ECO:0000313" key="4">
    <source>
        <dbReference type="EMBL" id="GAG81192.1"/>
    </source>
</evidence>
<sequence>SMRLRFHTQTAGVSLTAQEPENNIVRTTLQGLAAVLGGTQSLHTNSFDEALCLPTEKAVKIALRTQQIIAYESGVTDTVDPLAGSYYVEWLTNKMEEEAENYFTQIEELGGVIPAIKANFLQKEVANASYKYQQEVENRDKTIVAVNQFQQEELTAVPILRIDDDVAQEQVEKLEEIKKERDNAKVNETLESLKAAAEGTENLMPFIMEAIRAYASIGEIINTLKEVFGTYIEDSIF</sequence>
<dbReference type="NCBIfam" id="TIGR00641">
    <property type="entry name" value="acid_CoA_mut_N"/>
    <property type="match status" value="1"/>
</dbReference>
<keyword evidence="1" id="KW-0413">Isomerase</keyword>
<proteinExistence type="predicted"/>
<feature type="domain" description="Methylmalonyl-CoA mutase alpha/beta chain catalytic" evidence="3">
    <location>
        <begin position="1"/>
        <end position="229"/>
    </location>
</feature>
<name>X1BIY7_9ZZZZ</name>
<dbReference type="SUPFAM" id="SSF51703">
    <property type="entry name" value="Cobalamin (vitamin B12)-dependent enzymes"/>
    <property type="match status" value="1"/>
</dbReference>
<dbReference type="PANTHER" id="PTHR48101:SF1">
    <property type="entry name" value="METHYLMALONYL-COA MUTASE, LARGE SUBUNIT"/>
    <property type="match status" value="1"/>
</dbReference>
<accession>X1BIY7</accession>
<comment type="caution">
    <text evidence="4">The sequence shown here is derived from an EMBL/GenBank/DDBJ whole genome shotgun (WGS) entry which is preliminary data.</text>
</comment>
<dbReference type="PANTHER" id="PTHR48101">
    <property type="entry name" value="METHYLMALONYL-COA MUTASE, MITOCHONDRIAL-RELATED"/>
    <property type="match status" value="1"/>
</dbReference>
<keyword evidence="2" id="KW-0175">Coiled coil</keyword>
<dbReference type="InterPro" id="IPR016176">
    <property type="entry name" value="Cbl-dep_enz_cat"/>
</dbReference>